<dbReference type="SUPFAM" id="SSF49344">
    <property type="entry name" value="CBD9-like"/>
    <property type="match status" value="1"/>
</dbReference>
<evidence type="ECO:0000313" key="6">
    <source>
        <dbReference type="EMBL" id="KAL1878172.1"/>
    </source>
</evidence>
<gene>
    <name evidence="6" type="ORF">Daus18300_002088</name>
</gene>
<accession>A0ABR3XRL2</accession>
<dbReference type="InterPro" id="IPR000172">
    <property type="entry name" value="GMC_OxRdtase_N"/>
</dbReference>
<dbReference type="Gene3D" id="2.60.40.1210">
    <property type="entry name" value="Cellobiose dehydrogenase, cytochrome domain"/>
    <property type="match status" value="1"/>
</dbReference>
<protein>
    <recommendedName>
        <fullName evidence="4 5">Glucose-methanol-choline oxidoreductase N-terminal domain-containing protein</fullName>
    </recommendedName>
</protein>
<dbReference type="InterPro" id="IPR036188">
    <property type="entry name" value="FAD/NAD-bd_sf"/>
</dbReference>
<dbReference type="PANTHER" id="PTHR47190:SF2">
    <property type="entry name" value="CELLOBIOSE DEHYDROGENASE (AFU_ORTHOLOGUE AFUA_2G17620)"/>
    <property type="match status" value="1"/>
</dbReference>
<feature type="domain" description="Glucose-methanol-choline oxidoreductase N-terminal" evidence="5">
    <location>
        <begin position="518"/>
        <end position="532"/>
    </location>
</feature>
<dbReference type="Pfam" id="PF05199">
    <property type="entry name" value="GMC_oxred_C"/>
    <property type="match status" value="1"/>
</dbReference>
<comment type="similarity">
    <text evidence="1 2">Belongs to the GMC oxidoreductase family.</text>
</comment>
<evidence type="ECO:0000256" key="1">
    <source>
        <dbReference type="ARBA" id="ARBA00010790"/>
    </source>
</evidence>
<keyword evidence="7" id="KW-1185">Reference proteome</keyword>
<dbReference type="EMBL" id="JAWRVE010000012">
    <property type="protein sequence ID" value="KAL1878172.1"/>
    <property type="molecule type" value="Genomic_DNA"/>
</dbReference>
<dbReference type="PROSITE" id="PS00624">
    <property type="entry name" value="GMC_OXRED_2"/>
    <property type="match status" value="1"/>
</dbReference>
<dbReference type="SUPFAM" id="SSF54373">
    <property type="entry name" value="FAD-linked reductases, C-terminal domain"/>
    <property type="match status" value="1"/>
</dbReference>
<dbReference type="SUPFAM" id="SSF51905">
    <property type="entry name" value="FAD/NAD(P)-binding domain"/>
    <property type="match status" value="1"/>
</dbReference>
<name>A0ABR3XRL2_9PEZI</name>
<feature type="signal peptide" evidence="3">
    <location>
        <begin position="1"/>
        <end position="23"/>
    </location>
</feature>
<keyword evidence="2" id="KW-0285">Flavoprotein</keyword>
<dbReference type="InterPro" id="IPR015920">
    <property type="entry name" value="Cellobiose_DH-like_cyt"/>
</dbReference>
<evidence type="ECO:0000256" key="3">
    <source>
        <dbReference type="SAM" id="SignalP"/>
    </source>
</evidence>
<reference evidence="6 7" key="1">
    <citation type="journal article" date="2024" name="IMA Fungus">
        <title>IMA Genome - F19 : A genome assembly and annotation guide to empower mycologists, including annotated draft genome sequences of Ceratocystis pirilliformis, Diaporthe australafricana, Fusarium ophioides, Paecilomyces lecythidis, and Sporothrix stenoceras.</title>
        <authorList>
            <person name="Aylward J."/>
            <person name="Wilson A.M."/>
            <person name="Visagie C.M."/>
            <person name="Spraker J."/>
            <person name="Barnes I."/>
            <person name="Buitendag C."/>
            <person name="Ceriani C."/>
            <person name="Del Mar Angel L."/>
            <person name="du Plessis D."/>
            <person name="Fuchs T."/>
            <person name="Gasser K."/>
            <person name="Kramer D."/>
            <person name="Li W."/>
            <person name="Munsamy K."/>
            <person name="Piso A."/>
            <person name="Price J.L."/>
            <person name="Sonnekus B."/>
            <person name="Thomas C."/>
            <person name="van der Nest A."/>
            <person name="van Dijk A."/>
            <person name="van Heerden A."/>
            <person name="van Vuuren N."/>
            <person name="Yilmaz N."/>
            <person name="Duong T.A."/>
            <person name="van der Merwe N.A."/>
            <person name="Wingfield M.J."/>
            <person name="Wingfield B.D."/>
        </authorList>
    </citation>
    <scope>NUCLEOTIDE SEQUENCE [LARGE SCALE GENOMIC DNA]</scope>
    <source>
        <strain evidence="6 7">CMW 18300</strain>
    </source>
</reference>
<feature type="chain" id="PRO_5046854575" description="Glucose-methanol-choline oxidoreductase N-terminal domain-containing protein" evidence="3">
    <location>
        <begin position="24"/>
        <end position="806"/>
    </location>
</feature>
<evidence type="ECO:0000259" key="4">
    <source>
        <dbReference type="PROSITE" id="PS00623"/>
    </source>
</evidence>
<evidence type="ECO:0000259" key="5">
    <source>
        <dbReference type="PROSITE" id="PS00624"/>
    </source>
</evidence>
<dbReference type="Pfam" id="PF13450">
    <property type="entry name" value="NAD_binding_8"/>
    <property type="match status" value="1"/>
</dbReference>
<feature type="domain" description="Glucose-methanol-choline oxidoreductase N-terminal" evidence="4">
    <location>
        <begin position="347"/>
        <end position="370"/>
    </location>
</feature>
<dbReference type="Gene3D" id="3.50.50.60">
    <property type="entry name" value="FAD/NAD(P)-binding domain"/>
    <property type="match status" value="1"/>
</dbReference>
<keyword evidence="2" id="KW-0274">FAD</keyword>
<sequence>MQLSKHLGVALTAVAFYGQRCWAQTSPVMHTDPSTNITFPTWTDGGGYTFGMVVPDTALTTDSYEYIGYLSCTTPSGKGLAYCGLSHGQSGQMTQALLMMAWPYEDQVFHSFRFATGYTEPAAYTGNATLTTLASSVNDTTFEIVYRCENCFSWSQDGAEGSISTSSGSTVLGRAAANEAPGNPGCPNEITIPYHRRSFGQYGASFANATAASYSQYAALPPKPTTTPTTCAGGATPTGNATTTATSVPTATPTVACQTIPANKTYDYVVVGGGAGGIPMADKLSEAGHSVLLIEKGPKSTGKWGGHLGPGWLNGTGLTRFDVPGLCNQIWVDSAGVACTDTDQMAGCVLGGGTAVNAGLWWKPNPADWDENFPAGWKASDVAAATERAFTRIPGTWQPSMDGQLYLHQGYDVLSSALNASGWEYVVGNDHPDKKNRTYGHGQFMFSHGERSGPLATYLATAAARPDVFSLWTDTAVNRIVRNGSHATGVEVSCSAGSGYTGTVNLTPGTGRVIVSAGAFGTPKVLFRSGIGPTDQLNIVQASADGSRMIGNESWINLPVGSNLVEQMNTDVIITHPDVVFYDFYAAWTDPIPSDKQAYLGNRTGILAQAAPNIGPMLWEEIAGADGITRQLQWTARVEGDSAATNSTHAMTISQYLGRGQQSRGRATITGALSMTVSTQPFLHDEGDRLAVIAGIKSVQASLAGVPGVEWVRPRANQTAEDYVDSLLVTANGRRANHWMGTAKMGTDDGRVNGSAVVDTNAKVYGTDNVFVLDASIFPGQLTGNPSATIVIAAEHAAARILALAS</sequence>
<organism evidence="6 7">
    <name type="scientific">Diaporthe australafricana</name>
    <dbReference type="NCBI Taxonomy" id="127596"/>
    <lineage>
        <taxon>Eukaryota</taxon>
        <taxon>Fungi</taxon>
        <taxon>Dikarya</taxon>
        <taxon>Ascomycota</taxon>
        <taxon>Pezizomycotina</taxon>
        <taxon>Sordariomycetes</taxon>
        <taxon>Sordariomycetidae</taxon>
        <taxon>Diaporthales</taxon>
        <taxon>Diaporthaceae</taxon>
        <taxon>Diaporthe</taxon>
    </lineage>
</organism>
<dbReference type="PROSITE" id="PS00623">
    <property type="entry name" value="GMC_OXRED_1"/>
    <property type="match status" value="1"/>
</dbReference>
<dbReference type="Gene3D" id="3.30.410.10">
    <property type="entry name" value="Cholesterol Oxidase, domain 2"/>
    <property type="match status" value="1"/>
</dbReference>
<comment type="caution">
    <text evidence="6">The sequence shown here is derived from an EMBL/GenBank/DDBJ whole genome shotgun (WGS) entry which is preliminary data.</text>
</comment>
<dbReference type="InterPro" id="IPR053208">
    <property type="entry name" value="GMC_Oxidoreductase_CD"/>
</dbReference>
<keyword evidence="3" id="KW-0732">Signal</keyword>
<evidence type="ECO:0000313" key="7">
    <source>
        <dbReference type="Proteomes" id="UP001583177"/>
    </source>
</evidence>
<dbReference type="Proteomes" id="UP001583177">
    <property type="component" value="Unassembled WGS sequence"/>
</dbReference>
<dbReference type="InterPro" id="IPR007867">
    <property type="entry name" value="GMC_OxRtase_C"/>
</dbReference>
<proteinExistence type="inferred from homology"/>
<dbReference type="Pfam" id="PF00732">
    <property type="entry name" value="GMC_oxred_N"/>
    <property type="match status" value="1"/>
</dbReference>
<evidence type="ECO:0000256" key="2">
    <source>
        <dbReference type="RuleBase" id="RU003968"/>
    </source>
</evidence>
<dbReference type="PANTHER" id="PTHR47190">
    <property type="entry name" value="DEHYDROGENASE, PUTATIVE-RELATED"/>
    <property type="match status" value="1"/>
</dbReference>
<dbReference type="CDD" id="cd09630">
    <property type="entry name" value="CDH_like_cytochrome"/>
    <property type="match status" value="1"/>
</dbReference>
<dbReference type="Pfam" id="PF16010">
    <property type="entry name" value="CDH-cyt"/>
    <property type="match status" value="1"/>
</dbReference>